<keyword evidence="5 6" id="KW-0378">Hydrolase</keyword>
<dbReference type="PROSITE" id="PS51160">
    <property type="entry name" value="ACYLPHOSPHATASE_3"/>
    <property type="match status" value="1"/>
</dbReference>
<dbReference type="PRINTS" id="PR00112">
    <property type="entry name" value="ACYLPHPHTASE"/>
</dbReference>
<proteinExistence type="inferred from homology"/>
<evidence type="ECO:0000256" key="3">
    <source>
        <dbReference type="ARBA" id="ARBA00015991"/>
    </source>
</evidence>
<name>A0ABS2TVF3_9ACTN</name>
<evidence type="ECO:0000259" key="8">
    <source>
        <dbReference type="PROSITE" id="PS51160"/>
    </source>
</evidence>
<dbReference type="InterPro" id="IPR036046">
    <property type="entry name" value="Acylphosphatase-like_dom_sf"/>
</dbReference>
<feature type="active site" evidence="5">
    <location>
        <position position="19"/>
    </location>
</feature>
<comment type="catalytic activity">
    <reaction evidence="4 5 6">
        <text>an acyl phosphate + H2O = a carboxylate + phosphate + H(+)</text>
        <dbReference type="Rhea" id="RHEA:14965"/>
        <dbReference type="ChEBI" id="CHEBI:15377"/>
        <dbReference type="ChEBI" id="CHEBI:15378"/>
        <dbReference type="ChEBI" id="CHEBI:29067"/>
        <dbReference type="ChEBI" id="CHEBI:43474"/>
        <dbReference type="ChEBI" id="CHEBI:59918"/>
        <dbReference type="EC" id="3.6.1.7"/>
    </reaction>
</comment>
<protein>
    <recommendedName>
        <fullName evidence="3 5">Acylphosphatase</fullName>
        <ecNumber evidence="2 5">3.6.1.7</ecNumber>
    </recommendedName>
</protein>
<organism evidence="9 10">
    <name type="scientific">Actinacidiphila acididurans</name>
    <dbReference type="NCBI Taxonomy" id="2784346"/>
    <lineage>
        <taxon>Bacteria</taxon>
        <taxon>Bacillati</taxon>
        <taxon>Actinomycetota</taxon>
        <taxon>Actinomycetes</taxon>
        <taxon>Kitasatosporales</taxon>
        <taxon>Streptomycetaceae</taxon>
        <taxon>Actinacidiphila</taxon>
    </lineage>
</organism>
<dbReference type="PROSITE" id="PS00151">
    <property type="entry name" value="ACYLPHOSPHATASE_2"/>
    <property type="match status" value="1"/>
</dbReference>
<dbReference type="InterPro" id="IPR001792">
    <property type="entry name" value="Acylphosphatase-like_dom"/>
</dbReference>
<dbReference type="InterPro" id="IPR020456">
    <property type="entry name" value="Acylphosphatase"/>
</dbReference>
<dbReference type="EC" id="3.6.1.7" evidence="2 5"/>
<evidence type="ECO:0000313" key="9">
    <source>
        <dbReference type="EMBL" id="MBM9507317.1"/>
    </source>
</evidence>
<gene>
    <name evidence="9" type="ORF">ITX44_22820</name>
</gene>
<keyword evidence="10" id="KW-1185">Reference proteome</keyword>
<evidence type="ECO:0000256" key="7">
    <source>
        <dbReference type="RuleBase" id="RU004168"/>
    </source>
</evidence>
<evidence type="ECO:0000256" key="5">
    <source>
        <dbReference type="PROSITE-ProRule" id="PRU00520"/>
    </source>
</evidence>
<evidence type="ECO:0000313" key="10">
    <source>
        <dbReference type="Proteomes" id="UP000749040"/>
    </source>
</evidence>
<feature type="domain" description="Acylphosphatase-like" evidence="8">
    <location>
        <begin position="4"/>
        <end position="90"/>
    </location>
</feature>
<comment type="similarity">
    <text evidence="1 7">Belongs to the acylphosphatase family.</text>
</comment>
<dbReference type="InterPro" id="IPR017968">
    <property type="entry name" value="Acylphosphatase_CS"/>
</dbReference>
<dbReference type="PANTHER" id="PTHR47268:SF4">
    <property type="entry name" value="ACYLPHOSPHATASE"/>
    <property type="match status" value="1"/>
</dbReference>
<comment type="caution">
    <text evidence="9">The sequence shown here is derived from an EMBL/GenBank/DDBJ whole genome shotgun (WGS) entry which is preliminary data.</text>
</comment>
<dbReference type="PANTHER" id="PTHR47268">
    <property type="entry name" value="ACYLPHOSPHATASE"/>
    <property type="match status" value="1"/>
</dbReference>
<dbReference type="Pfam" id="PF00708">
    <property type="entry name" value="Acylphosphatase"/>
    <property type="match status" value="1"/>
</dbReference>
<evidence type="ECO:0000256" key="4">
    <source>
        <dbReference type="ARBA" id="ARBA00047645"/>
    </source>
</evidence>
<dbReference type="Gene3D" id="3.30.70.100">
    <property type="match status" value="1"/>
</dbReference>
<dbReference type="Proteomes" id="UP000749040">
    <property type="component" value="Unassembled WGS sequence"/>
</dbReference>
<evidence type="ECO:0000256" key="6">
    <source>
        <dbReference type="RuleBase" id="RU000553"/>
    </source>
</evidence>
<dbReference type="SUPFAM" id="SSF54975">
    <property type="entry name" value="Acylphosphatase/BLUF domain-like"/>
    <property type="match status" value="1"/>
</dbReference>
<evidence type="ECO:0000256" key="2">
    <source>
        <dbReference type="ARBA" id="ARBA00012150"/>
    </source>
</evidence>
<dbReference type="EMBL" id="JADKYB010000012">
    <property type="protein sequence ID" value="MBM9507317.1"/>
    <property type="molecule type" value="Genomic_DNA"/>
</dbReference>
<dbReference type="PROSITE" id="PS00150">
    <property type="entry name" value="ACYLPHOSPHATASE_1"/>
    <property type="match status" value="1"/>
</dbReference>
<dbReference type="RefSeq" id="WP_205359174.1">
    <property type="nucleotide sequence ID" value="NZ_JADKYB010000012.1"/>
</dbReference>
<sequence>MSVRTHVLVTGLVQGVFFRDTCRRAAREAGVAGWVRNLTNGQVEAVFEGEPEPVHRMSEWAARGSDAARVDRVRSWQEEPEGLSGFEVLPDGVPA</sequence>
<reference evidence="9 10" key="1">
    <citation type="submission" date="2021-01" db="EMBL/GenBank/DDBJ databases">
        <title>Streptomyces acididurans sp. nov., isolated from a peat swamp forest soil.</title>
        <authorList>
            <person name="Chantavorakit T."/>
            <person name="Duangmal K."/>
        </authorList>
    </citation>
    <scope>NUCLEOTIDE SEQUENCE [LARGE SCALE GENOMIC DNA]</scope>
    <source>
        <strain evidence="9 10">KK5PA1</strain>
    </source>
</reference>
<accession>A0ABS2TVF3</accession>
<evidence type="ECO:0000256" key="1">
    <source>
        <dbReference type="ARBA" id="ARBA00005614"/>
    </source>
</evidence>
<feature type="active site" evidence="5">
    <location>
        <position position="37"/>
    </location>
</feature>